<evidence type="ECO:0000313" key="2">
    <source>
        <dbReference type="EMBL" id="QHT97100.1"/>
    </source>
</evidence>
<feature type="transmembrane region" description="Helical" evidence="1">
    <location>
        <begin position="47"/>
        <end position="70"/>
    </location>
</feature>
<keyword evidence="1" id="KW-1133">Transmembrane helix</keyword>
<proteinExistence type="predicted"/>
<protein>
    <submittedName>
        <fullName evidence="2">Uncharacterized protein</fullName>
    </submittedName>
</protein>
<keyword evidence="1" id="KW-0472">Membrane</keyword>
<dbReference type="AlphaFoldDB" id="A0A6C0IX39"/>
<accession>A0A6C0IX39</accession>
<dbReference type="EMBL" id="MN740272">
    <property type="protein sequence ID" value="QHT97100.1"/>
    <property type="molecule type" value="Genomic_DNA"/>
</dbReference>
<sequence>MTKTQYIIIGIILILVGAGGVVLAVYSRMELDKQPVKKDPKDPTKTVIVDTWESGWLVMGLIAGGLIAIFSTGFGVGALMQAGDEANNQ</sequence>
<reference evidence="2" key="1">
    <citation type="journal article" date="2020" name="Nature">
        <title>Giant virus diversity and host interactions through global metagenomics.</title>
        <authorList>
            <person name="Schulz F."/>
            <person name="Roux S."/>
            <person name="Paez-Espino D."/>
            <person name="Jungbluth S."/>
            <person name="Walsh D.A."/>
            <person name="Denef V.J."/>
            <person name="McMahon K.D."/>
            <person name="Konstantinidis K.T."/>
            <person name="Eloe-Fadrosh E.A."/>
            <person name="Kyrpides N.C."/>
            <person name="Woyke T."/>
        </authorList>
    </citation>
    <scope>NUCLEOTIDE SEQUENCE</scope>
    <source>
        <strain evidence="2">GVMAG-M-3300024510-1</strain>
    </source>
</reference>
<organism evidence="2">
    <name type="scientific">viral metagenome</name>
    <dbReference type="NCBI Taxonomy" id="1070528"/>
    <lineage>
        <taxon>unclassified sequences</taxon>
        <taxon>metagenomes</taxon>
        <taxon>organismal metagenomes</taxon>
    </lineage>
</organism>
<feature type="transmembrane region" description="Helical" evidence="1">
    <location>
        <begin position="6"/>
        <end position="26"/>
    </location>
</feature>
<evidence type="ECO:0000256" key="1">
    <source>
        <dbReference type="SAM" id="Phobius"/>
    </source>
</evidence>
<name>A0A6C0IX39_9ZZZZ</name>
<keyword evidence="1" id="KW-0812">Transmembrane</keyword>